<feature type="domain" description="Fe2OG dioxygenase" evidence="3">
    <location>
        <begin position="171"/>
        <end position="306"/>
    </location>
</feature>
<dbReference type="OrthoDB" id="288590at2759"/>
<dbReference type="GO" id="GO:0046872">
    <property type="term" value="F:metal ion binding"/>
    <property type="evidence" value="ECO:0007669"/>
    <property type="project" value="UniProtKB-KW"/>
</dbReference>
<evidence type="ECO:0000256" key="2">
    <source>
        <dbReference type="RuleBase" id="RU003682"/>
    </source>
</evidence>
<dbReference type="InterPro" id="IPR027443">
    <property type="entry name" value="IPNS-like_sf"/>
</dbReference>
<evidence type="ECO:0000259" key="3">
    <source>
        <dbReference type="PROSITE" id="PS51471"/>
    </source>
</evidence>
<dbReference type="Pfam" id="PF03171">
    <property type="entry name" value="2OG-FeII_Oxy"/>
    <property type="match status" value="1"/>
</dbReference>
<dbReference type="EMBL" id="MU254568">
    <property type="protein sequence ID" value="KAG9240146.1"/>
    <property type="molecule type" value="Genomic_DNA"/>
</dbReference>
<name>A0A9P7YUX6_9HELO</name>
<dbReference type="InterPro" id="IPR026992">
    <property type="entry name" value="DIOX_N"/>
</dbReference>
<dbReference type="Pfam" id="PF14226">
    <property type="entry name" value="DIOX_N"/>
    <property type="match status" value="1"/>
</dbReference>
<dbReference type="Proteomes" id="UP000887226">
    <property type="component" value="Unassembled WGS sequence"/>
</dbReference>
<evidence type="ECO:0000313" key="4">
    <source>
        <dbReference type="EMBL" id="KAG9240146.1"/>
    </source>
</evidence>
<dbReference type="PANTHER" id="PTHR47990">
    <property type="entry name" value="2-OXOGLUTARATE (2OG) AND FE(II)-DEPENDENT OXYGENASE SUPERFAMILY PROTEIN-RELATED"/>
    <property type="match status" value="1"/>
</dbReference>
<keyword evidence="2" id="KW-0479">Metal-binding</keyword>
<dbReference type="InterPro" id="IPR050231">
    <property type="entry name" value="Iron_ascorbate_oxido_reductase"/>
</dbReference>
<proteinExistence type="inferred from homology"/>
<dbReference type="FunFam" id="2.60.120.330:FF:000051">
    <property type="entry name" value="Clavaminate synthase-like protein"/>
    <property type="match status" value="1"/>
</dbReference>
<sequence>MENTSDNTMRIPVLDIAGSGTDPTVAKAIVDAAATYGFIYIRNQGEDIPVEAINNAFELSKKFFASPIEEKEPCKILENNRGWSGMHSETLDAKHQRTGDFKEAFNFGEFDNGKAQQVLSPALANHEKAASDFSDYCKNLVLKILTLFAIGLEIDNTSGGSEWFSSRHKNGPSGCTLRLLHYPAIPPGSDFQPEVDIRAGAHSDYGSITLLFQRPGQPGLEIVPPSSHPEDRADGTVVAETQWMPVPVFPPGTENDPSPPILVNIGDLLSYWTNNLLKSTVHRVVFPKGEAEGGADRYSIAYFAHPVSSTVLESIPSKMVRNLKQLNGVGPEGKKAITAHDHLMGRLKASYLDLYQDDKDGEEERLKETA</sequence>
<comment type="similarity">
    <text evidence="1 2">Belongs to the iron/ascorbate-dependent oxidoreductase family.</text>
</comment>
<evidence type="ECO:0000256" key="1">
    <source>
        <dbReference type="ARBA" id="ARBA00008056"/>
    </source>
</evidence>
<organism evidence="4 5">
    <name type="scientific">Calycina marina</name>
    <dbReference type="NCBI Taxonomy" id="1763456"/>
    <lineage>
        <taxon>Eukaryota</taxon>
        <taxon>Fungi</taxon>
        <taxon>Dikarya</taxon>
        <taxon>Ascomycota</taxon>
        <taxon>Pezizomycotina</taxon>
        <taxon>Leotiomycetes</taxon>
        <taxon>Helotiales</taxon>
        <taxon>Pezizellaceae</taxon>
        <taxon>Calycina</taxon>
    </lineage>
</organism>
<protein>
    <submittedName>
        <fullName evidence="4">Oxidoreductase-like protein</fullName>
    </submittedName>
</protein>
<dbReference type="AlphaFoldDB" id="A0A9P7YUX6"/>
<dbReference type="PROSITE" id="PS51471">
    <property type="entry name" value="FE2OG_OXY"/>
    <property type="match status" value="1"/>
</dbReference>
<dbReference type="SUPFAM" id="SSF51197">
    <property type="entry name" value="Clavaminate synthase-like"/>
    <property type="match status" value="1"/>
</dbReference>
<dbReference type="Gene3D" id="2.60.120.330">
    <property type="entry name" value="B-lactam Antibiotic, Isopenicillin N Synthase, Chain"/>
    <property type="match status" value="1"/>
</dbReference>
<gene>
    <name evidence="4" type="ORF">BJ878DRAFT_317023</name>
</gene>
<evidence type="ECO:0000313" key="5">
    <source>
        <dbReference type="Proteomes" id="UP000887226"/>
    </source>
</evidence>
<dbReference type="InterPro" id="IPR005123">
    <property type="entry name" value="Oxoglu/Fe-dep_dioxygenase_dom"/>
</dbReference>
<reference evidence="4" key="1">
    <citation type="journal article" date="2021" name="IMA Fungus">
        <title>Genomic characterization of three marine fungi, including Emericellopsis atlantica sp. nov. with signatures of a generalist lifestyle and marine biomass degradation.</title>
        <authorList>
            <person name="Hagestad O.C."/>
            <person name="Hou L."/>
            <person name="Andersen J.H."/>
            <person name="Hansen E.H."/>
            <person name="Altermark B."/>
            <person name="Li C."/>
            <person name="Kuhnert E."/>
            <person name="Cox R.J."/>
            <person name="Crous P.W."/>
            <person name="Spatafora J.W."/>
            <person name="Lail K."/>
            <person name="Amirebrahimi M."/>
            <person name="Lipzen A."/>
            <person name="Pangilinan J."/>
            <person name="Andreopoulos W."/>
            <person name="Hayes R.D."/>
            <person name="Ng V."/>
            <person name="Grigoriev I.V."/>
            <person name="Jackson S.A."/>
            <person name="Sutton T.D.S."/>
            <person name="Dobson A.D.W."/>
            <person name="Rama T."/>
        </authorList>
    </citation>
    <scope>NUCLEOTIDE SEQUENCE</scope>
    <source>
        <strain evidence="4">TRa3180A</strain>
    </source>
</reference>
<dbReference type="GO" id="GO:0016491">
    <property type="term" value="F:oxidoreductase activity"/>
    <property type="evidence" value="ECO:0007669"/>
    <property type="project" value="UniProtKB-KW"/>
</dbReference>
<dbReference type="GO" id="GO:0044283">
    <property type="term" value="P:small molecule biosynthetic process"/>
    <property type="evidence" value="ECO:0007669"/>
    <property type="project" value="UniProtKB-ARBA"/>
</dbReference>
<keyword evidence="2" id="KW-0408">Iron</keyword>
<accession>A0A9P7YUX6</accession>
<keyword evidence="5" id="KW-1185">Reference proteome</keyword>
<keyword evidence="2" id="KW-0560">Oxidoreductase</keyword>
<comment type="caution">
    <text evidence="4">The sequence shown here is derived from an EMBL/GenBank/DDBJ whole genome shotgun (WGS) entry which is preliminary data.</text>
</comment>
<dbReference type="InterPro" id="IPR044861">
    <property type="entry name" value="IPNS-like_FE2OG_OXY"/>
</dbReference>